<dbReference type="OMA" id="ATNEWIH"/>
<dbReference type="PROSITE" id="PS50405">
    <property type="entry name" value="GST_CTER"/>
    <property type="match status" value="1"/>
</dbReference>
<evidence type="ECO:0000259" key="1">
    <source>
        <dbReference type="PROSITE" id="PS50405"/>
    </source>
</evidence>
<dbReference type="Gramene" id="GBG60448">
    <property type="protein sequence ID" value="GBG60448"/>
    <property type="gene ID" value="CBR_g5623"/>
</dbReference>
<dbReference type="InterPro" id="IPR047047">
    <property type="entry name" value="GST_Omega-like_C"/>
</dbReference>
<dbReference type="PANTHER" id="PTHR32419">
    <property type="entry name" value="GLUTATHIONYL-HYDROQUINONE REDUCTASE"/>
    <property type="match status" value="1"/>
</dbReference>
<dbReference type="Proteomes" id="UP000265515">
    <property type="component" value="Unassembled WGS sequence"/>
</dbReference>
<comment type="caution">
    <text evidence="2">The sequence shown here is derived from an EMBL/GenBank/DDBJ whole genome shotgun (WGS) entry which is preliminary data.</text>
</comment>
<keyword evidence="3" id="KW-1185">Reference proteome</keyword>
<dbReference type="AlphaFoldDB" id="A0A388JRN5"/>
<feature type="domain" description="GST C-terminal" evidence="1">
    <location>
        <begin position="19"/>
        <end position="142"/>
    </location>
</feature>
<dbReference type="PANTHER" id="PTHR32419:SF6">
    <property type="entry name" value="GLUTATHIONE S-TRANSFERASE OMEGA-LIKE 1-RELATED"/>
    <property type="match status" value="1"/>
</dbReference>
<dbReference type="STRING" id="69332.A0A388JRN5"/>
<dbReference type="CDD" id="cd03190">
    <property type="entry name" value="GST_C_Omega_like"/>
    <property type="match status" value="1"/>
</dbReference>
<protein>
    <recommendedName>
        <fullName evidence="1">GST C-terminal domain-containing protein</fullName>
    </recommendedName>
</protein>
<proteinExistence type="predicted"/>
<gene>
    <name evidence="2" type="ORF">CBR_g5623</name>
</gene>
<dbReference type="GO" id="GO:0005737">
    <property type="term" value="C:cytoplasm"/>
    <property type="evidence" value="ECO:0007669"/>
    <property type="project" value="TreeGrafter"/>
</dbReference>
<dbReference type="EMBL" id="BFEA01000011">
    <property type="protein sequence ID" value="GBG60448.1"/>
    <property type="molecule type" value="Genomic_DNA"/>
</dbReference>
<organism evidence="2 3">
    <name type="scientific">Chara braunii</name>
    <name type="common">Braun's stonewort</name>
    <dbReference type="NCBI Taxonomy" id="69332"/>
    <lineage>
        <taxon>Eukaryota</taxon>
        <taxon>Viridiplantae</taxon>
        <taxon>Streptophyta</taxon>
        <taxon>Charophyceae</taxon>
        <taxon>Charales</taxon>
        <taxon>Characeae</taxon>
        <taxon>Chara</taxon>
    </lineage>
</organism>
<evidence type="ECO:0000313" key="3">
    <source>
        <dbReference type="Proteomes" id="UP000265515"/>
    </source>
</evidence>
<dbReference type="OrthoDB" id="2309723at2759"/>
<reference evidence="2 3" key="1">
    <citation type="journal article" date="2018" name="Cell">
        <title>The Chara Genome: Secondary Complexity and Implications for Plant Terrestrialization.</title>
        <authorList>
            <person name="Nishiyama T."/>
            <person name="Sakayama H."/>
            <person name="Vries J.D."/>
            <person name="Buschmann H."/>
            <person name="Saint-Marcoux D."/>
            <person name="Ullrich K.K."/>
            <person name="Haas F.B."/>
            <person name="Vanderstraeten L."/>
            <person name="Becker D."/>
            <person name="Lang D."/>
            <person name="Vosolsobe S."/>
            <person name="Rombauts S."/>
            <person name="Wilhelmsson P.K.I."/>
            <person name="Janitza P."/>
            <person name="Kern R."/>
            <person name="Heyl A."/>
            <person name="Rumpler F."/>
            <person name="Villalobos L.I.A.C."/>
            <person name="Clay J.M."/>
            <person name="Skokan R."/>
            <person name="Toyoda A."/>
            <person name="Suzuki Y."/>
            <person name="Kagoshima H."/>
            <person name="Schijlen E."/>
            <person name="Tajeshwar N."/>
            <person name="Catarino B."/>
            <person name="Hetherington A.J."/>
            <person name="Saltykova A."/>
            <person name="Bonnot C."/>
            <person name="Breuninger H."/>
            <person name="Symeonidi A."/>
            <person name="Radhakrishnan G.V."/>
            <person name="Van Nieuwerburgh F."/>
            <person name="Deforce D."/>
            <person name="Chang C."/>
            <person name="Karol K.G."/>
            <person name="Hedrich R."/>
            <person name="Ulvskov P."/>
            <person name="Glockner G."/>
            <person name="Delwiche C.F."/>
            <person name="Petrasek J."/>
            <person name="Van de Peer Y."/>
            <person name="Friml J."/>
            <person name="Beilby M."/>
            <person name="Dolan L."/>
            <person name="Kohara Y."/>
            <person name="Sugano S."/>
            <person name="Fujiyama A."/>
            <person name="Delaux P.-M."/>
            <person name="Quint M."/>
            <person name="TheiBen G."/>
            <person name="Hagemann M."/>
            <person name="Harholt J."/>
            <person name="Dunand C."/>
            <person name="Zachgo S."/>
            <person name="Langdale J."/>
            <person name="Maumus F."/>
            <person name="Straeten D.V.D."/>
            <person name="Gould S.B."/>
            <person name="Rensing S.A."/>
        </authorList>
    </citation>
    <scope>NUCLEOTIDE SEQUENCE [LARGE SCALE GENOMIC DNA]</scope>
    <source>
        <strain evidence="2 3">S276</strain>
    </source>
</reference>
<dbReference type="InterPro" id="IPR036282">
    <property type="entry name" value="Glutathione-S-Trfase_C_sf"/>
</dbReference>
<dbReference type="SUPFAM" id="SSF47616">
    <property type="entry name" value="GST C-terminal domain-like"/>
    <property type="match status" value="1"/>
</dbReference>
<dbReference type="Pfam" id="PF13410">
    <property type="entry name" value="GST_C_2"/>
    <property type="match status" value="1"/>
</dbReference>
<dbReference type="Gene3D" id="1.20.1050.10">
    <property type="match status" value="1"/>
</dbReference>
<dbReference type="GO" id="GO:0004364">
    <property type="term" value="F:glutathione transferase activity"/>
    <property type="evidence" value="ECO:0007669"/>
    <property type="project" value="InterPro"/>
</dbReference>
<sequence>MLIHDFNDLASEDSPDLAPAALQKQIDEINGWVTPDINSGVYRCGFATSQDIYNEACTKLYAALDRVEKILAKQRFLVGNTFTEADIRLFVSLIRFDEVYVVLYKTNKKLLREYLNILGYMKDVYQIPKMALAVDMYHIKKFYFMSQLSLNPHGIIPLGTEINYSGPHDRATRFR</sequence>
<accession>A0A388JRN5</accession>
<dbReference type="InterPro" id="IPR016639">
    <property type="entry name" value="GST_Omega/GSH"/>
</dbReference>
<dbReference type="InterPro" id="IPR010987">
    <property type="entry name" value="Glutathione-S-Trfase_C-like"/>
</dbReference>
<name>A0A388JRN5_CHABU</name>
<evidence type="ECO:0000313" key="2">
    <source>
        <dbReference type="EMBL" id="GBG60448.1"/>
    </source>
</evidence>